<reference evidence="1" key="1">
    <citation type="submission" date="2018-05" db="EMBL/GenBank/DDBJ databases">
        <authorList>
            <person name="Lanie J.A."/>
            <person name="Ng W.-L."/>
            <person name="Kazmierczak K.M."/>
            <person name="Andrzejewski T.M."/>
            <person name="Davidsen T.M."/>
            <person name="Wayne K.J."/>
            <person name="Tettelin H."/>
            <person name="Glass J.I."/>
            <person name="Rusch D."/>
            <person name="Podicherti R."/>
            <person name="Tsui H.-C.T."/>
            <person name="Winkler M.E."/>
        </authorList>
    </citation>
    <scope>NUCLEOTIDE SEQUENCE</scope>
</reference>
<gene>
    <name evidence="1" type="ORF">METZ01_LOCUS350672</name>
</gene>
<dbReference type="EMBL" id="UINC01122172">
    <property type="protein sequence ID" value="SVC97818.1"/>
    <property type="molecule type" value="Genomic_DNA"/>
</dbReference>
<organism evidence="1">
    <name type="scientific">marine metagenome</name>
    <dbReference type="NCBI Taxonomy" id="408172"/>
    <lineage>
        <taxon>unclassified sequences</taxon>
        <taxon>metagenomes</taxon>
        <taxon>ecological metagenomes</taxon>
    </lineage>
</organism>
<proteinExistence type="predicted"/>
<name>A0A382RLF5_9ZZZZ</name>
<sequence>MPELTYVCVVINLSARSVESLFCCQPSGQLRGQWSCSAVGVIDATQMKGRTHTEYINVII</sequence>
<accession>A0A382RLF5</accession>
<evidence type="ECO:0000313" key="1">
    <source>
        <dbReference type="EMBL" id="SVC97818.1"/>
    </source>
</evidence>
<protein>
    <submittedName>
        <fullName evidence="1">Uncharacterized protein</fullName>
    </submittedName>
</protein>
<dbReference type="AlphaFoldDB" id="A0A382RLF5"/>